<evidence type="ECO:0000313" key="5">
    <source>
        <dbReference type="EMBL" id="MBJ7603253.1"/>
    </source>
</evidence>
<dbReference type="Pfam" id="PF01833">
    <property type="entry name" value="TIG"/>
    <property type="match status" value="1"/>
</dbReference>
<feature type="compositionally biased region" description="Low complexity" evidence="1">
    <location>
        <begin position="151"/>
        <end position="166"/>
    </location>
</feature>
<feature type="transmembrane region" description="Helical" evidence="2">
    <location>
        <begin position="182"/>
        <end position="201"/>
    </location>
</feature>
<dbReference type="InterPro" id="IPR014756">
    <property type="entry name" value="Ig_E-set"/>
</dbReference>
<dbReference type="RefSeq" id="WP_338178967.1">
    <property type="nucleotide sequence ID" value="NZ_JAEKNQ010000034.1"/>
</dbReference>
<evidence type="ECO:0000256" key="1">
    <source>
        <dbReference type="SAM" id="MobiDB-lite"/>
    </source>
</evidence>
<feature type="region of interest" description="Disordered" evidence="1">
    <location>
        <begin position="124"/>
        <end position="168"/>
    </location>
</feature>
<feature type="compositionally biased region" description="Low complexity" evidence="1">
    <location>
        <begin position="253"/>
        <end position="272"/>
    </location>
</feature>
<dbReference type="Proteomes" id="UP000620075">
    <property type="component" value="Unassembled WGS sequence"/>
</dbReference>
<proteinExistence type="predicted"/>
<feature type="signal peptide" evidence="3">
    <location>
        <begin position="1"/>
        <end position="22"/>
    </location>
</feature>
<sequence length="397" mass="38564">MRRRPAAWLPLLLLGVAPLLLGATPTPPATPVPTPTAIPPSPVLNISPTSGPPGTKVTVTGSNFPANQPVPIYIDSPERQLGVAKSDASGNLGQATVVIPNGIPEGSHVICGAAGVQPACGQFQAQPAPTPTPTAVPTPTPTAVPTPTPTETPTASPSATPVAGSSSSGGGGLLGSLFRFPFILFPLLLLMALAAAIFLIVRSRRSPPGRLPPTVVTHRGVGPAGSPYNRPGTPGARPGGTGQSTRPGSPLTPASELPPAGGAAGAGLETPGGASGIEPPGTGPADAVPPSQGPAGAPEAGSAGGPAGAAGSSRAPDPAAQPPTGPDQADLAAPPPRPGESRGQPAAGGGSGQEPGGPLRPFQGDRPSSGDIWTPPGGRRAAGSGYDEPPDLPEPGD</sequence>
<feature type="domain" description="IPT/TIG" evidence="4">
    <location>
        <begin position="44"/>
        <end position="76"/>
    </location>
</feature>
<dbReference type="Gene3D" id="2.60.40.10">
    <property type="entry name" value="Immunoglobulins"/>
    <property type="match status" value="1"/>
</dbReference>
<feature type="compositionally biased region" description="Gly residues" evidence="1">
    <location>
        <begin position="346"/>
        <end position="355"/>
    </location>
</feature>
<keyword evidence="2" id="KW-1133">Transmembrane helix</keyword>
<evidence type="ECO:0000259" key="4">
    <source>
        <dbReference type="Pfam" id="PF01833"/>
    </source>
</evidence>
<feature type="region of interest" description="Disordered" evidence="1">
    <location>
        <begin position="205"/>
        <end position="397"/>
    </location>
</feature>
<name>A0A934KI59_9BACT</name>
<evidence type="ECO:0000256" key="2">
    <source>
        <dbReference type="SAM" id="Phobius"/>
    </source>
</evidence>
<evidence type="ECO:0000313" key="6">
    <source>
        <dbReference type="Proteomes" id="UP000620075"/>
    </source>
</evidence>
<feature type="compositionally biased region" description="Low complexity" evidence="1">
    <location>
        <begin position="289"/>
        <end position="301"/>
    </location>
</feature>
<organism evidence="5 6">
    <name type="scientific">Candidatus Dormiibacter inghamiae</name>
    <dbReference type="NCBI Taxonomy" id="3127013"/>
    <lineage>
        <taxon>Bacteria</taxon>
        <taxon>Bacillati</taxon>
        <taxon>Candidatus Dormiibacterota</taxon>
        <taxon>Candidatus Dormibacteria</taxon>
        <taxon>Candidatus Dormibacterales</taxon>
        <taxon>Candidatus Dormibacteraceae</taxon>
        <taxon>Candidatus Dormiibacter</taxon>
    </lineage>
</organism>
<dbReference type="EMBL" id="JAEKNQ010000034">
    <property type="protein sequence ID" value="MBJ7603253.1"/>
    <property type="molecule type" value="Genomic_DNA"/>
</dbReference>
<protein>
    <submittedName>
        <fullName evidence="5">IPT/TIG domain-containing protein</fullName>
    </submittedName>
</protein>
<feature type="chain" id="PRO_5037234945" evidence="3">
    <location>
        <begin position="23"/>
        <end position="397"/>
    </location>
</feature>
<evidence type="ECO:0000256" key="3">
    <source>
        <dbReference type="SAM" id="SignalP"/>
    </source>
</evidence>
<feature type="compositionally biased region" description="Pro residues" evidence="1">
    <location>
        <begin position="128"/>
        <end position="150"/>
    </location>
</feature>
<dbReference type="InterPro" id="IPR013783">
    <property type="entry name" value="Ig-like_fold"/>
</dbReference>
<dbReference type="InterPro" id="IPR002909">
    <property type="entry name" value="IPT_dom"/>
</dbReference>
<keyword evidence="3" id="KW-0732">Signal</keyword>
<accession>A0A934KI59</accession>
<feature type="compositionally biased region" description="Acidic residues" evidence="1">
    <location>
        <begin position="388"/>
        <end position="397"/>
    </location>
</feature>
<reference evidence="5 6" key="1">
    <citation type="submission" date="2020-10" db="EMBL/GenBank/DDBJ databases">
        <title>Ca. Dormibacterota MAGs.</title>
        <authorList>
            <person name="Montgomery K."/>
        </authorList>
    </citation>
    <scope>NUCLEOTIDE SEQUENCE [LARGE SCALE GENOMIC DNA]</scope>
    <source>
        <strain evidence="5">SC8811_S16_3</strain>
    </source>
</reference>
<gene>
    <name evidence="5" type="ORF">JF888_08720</name>
</gene>
<dbReference type="SUPFAM" id="SSF81296">
    <property type="entry name" value="E set domains"/>
    <property type="match status" value="1"/>
</dbReference>
<dbReference type="AlphaFoldDB" id="A0A934KI59"/>
<comment type="caution">
    <text evidence="5">The sequence shown here is derived from an EMBL/GenBank/DDBJ whole genome shotgun (WGS) entry which is preliminary data.</text>
</comment>
<keyword evidence="2" id="KW-0812">Transmembrane</keyword>
<feature type="compositionally biased region" description="Low complexity" evidence="1">
    <location>
        <begin position="309"/>
        <end position="318"/>
    </location>
</feature>
<keyword evidence="2" id="KW-0472">Membrane</keyword>